<proteinExistence type="predicted"/>
<dbReference type="OrthoDB" id="3505629at2759"/>
<name>A0A4S8QWL3_9HELO</name>
<dbReference type="Proteomes" id="UP000308671">
    <property type="component" value="Unassembled WGS sequence"/>
</dbReference>
<organism evidence="2 3">
    <name type="scientific">Botrytis galanthina</name>
    <dbReference type="NCBI Taxonomy" id="278940"/>
    <lineage>
        <taxon>Eukaryota</taxon>
        <taxon>Fungi</taxon>
        <taxon>Dikarya</taxon>
        <taxon>Ascomycota</taxon>
        <taxon>Pezizomycotina</taxon>
        <taxon>Leotiomycetes</taxon>
        <taxon>Helotiales</taxon>
        <taxon>Sclerotiniaceae</taxon>
        <taxon>Botrytis</taxon>
    </lineage>
</organism>
<feature type="region of interest" description="Disordered" evidence="1">
    <location>
        <begin position="340"/>
        <end position="360"/>
    </location>
</feature>
<evidence type="ECO:0000313" key="2">
    <source>
        <dbReference type="EMBL" id="THV49733.1"/>
    </source>
</evidence>
<dbReference type="AlphaFoldDB" id="A0A4S8QWL3"/>
<evidence type="ECO:0000256" key="1">
    <source>
        <dbReference type="SAM" id="MobiDB-lite"/>
    </source>
</evidence>
<dbReference type="EMBL" id="PQXL01000181">
    <property type="protein sequence ID" value="THV49733.1"/>
    <property type="molecule type" value="Genomic_DNA"/>
</dbReference>
<keyword evidence="3" id="KW-1185">Reference proteome</keyword>
<protein>
    <submittedName>
        <fullName evidence="2">Uncharacterized protein</fullName>
    </submittedName>
</protein>
<gene>
    <name evidence="2" type="ORF">BGAL_0181g00060</name>
</gene>
<reference evidence="2 3" key="1">
    <citation type="submission" date="2017-12" db="EMBL/GenBank/DDBJ databases">
        <title>Comparative genomics of Botrytis spp.</title>
        <authorList>
            <person name="Valero-Jimenez C.A."/>
            <person name="Tapia P."/>
            <person name="Veloso J."/>
            <person name="Silva-Moreno E."/>
            <person name="Staats M."/>
            <person name="Valdes J.H."/>
            <person name="Van Kan J.A.L."/>
        </authorList>
    </citation>
    <scope>NUCLEOTIDE SEQUENCE [LARGE SCALE GENOMIC DNA]</scope>
    <source>
        <strain evidence="2 3">MUCL435</strain>
    </source>
</reference>
<comment type="caution">
    <text evidence="2">The sequence shown here is derived from an EMBL/GenBank/DDBJ whole genome shotgun (WGS) entry which is preliminary data.</text>
</comment>
<sequence>MRIQKKNGKNSMTYTNKPPNFKVLAKIGSNKPTWAHTPSLCTYVSLDKIGISAYLVAMSGQRMLTYSNQNCNPGTNGEDGLGDIDMENQGDMLCSETGLGGISAALLSELMEFCCRSQEDPYTVDETKIEEDTLILPLVDNEITFSPLSPQNQPITNKKPDEVLNLDIVDNEIAFSPHPPHRNSMAAIPPHQPHVNLNFGQHRFDPGAGNFYPQPHLPYSALDHAPPNLYQVHQPYQSFSNQNHLDPNQGKQRLGPGPIGTTVPLSNHMISPSPPSLTTWNLTNPGKFQYENKCLKAHVKWTCWELMRNGICNDATTSHRQMHEQVQDMDNRRFLFESIHGHAANPRFPETQQIPRLKAH</sequence>
<accession>A0A4S8QWL3</accession>
<evidence type="ECO:0000313" key="3">
    <source>
        <dbReference type="Proteomes" id="UP000308671"/>
    </source>
</evidence>